<evidence type="ECO:0000313" key="12">
    <source>
        <dbReference type="EMBL" id="TPX53753.1"/>
    </source>
</evidence>
<dbReference type="GO" id="GO:0102521">
    <property type="term" value="F:tRNA-4-demethylwyosine synthase activity"/>
    <property type="evidence" value="ECO:0007669"/>
    <property type="project" value="UniProtKB-EC"/>
</dbReference>
<dbReference type="InterPro" id="IPR007197">
    <property type="entry name" value="rSAM"/>
</dbReference>
<comment type="cofactor">
    <cofactor evidence="1">
        <name>[4Fe-4S] cluster</name>
        <dbReference type="ChEBI" id="CHEBI:49883"/>
    </cofactor>
</comment>
<evidence type="ECO:0008006" key="14">
    <source>
        <dbReference type="Google" id="ProtNLM"/>
    </source>
</evidence>
<feature type="domain" description="Radical SAM core" evidence="10">
    <location>
        <begin position="29"/>
        <end position="134"/>
    </location>
</feature>
<proteinExistence type="predicted"/>
<dbReference type="GO" id="GO:0046872">
    <property type="term" value="F:metal ion binding"/>
    <property type="evidence" value="ECO:0007669"/>
    <property type="project" value="UniProtKB-KW"/>
</dbReference>
<evidence type="ECO:0000256" key="9">
    <source>
        <dbReference type="ARBA" id="ARBA00049466"/>
    </source>
</evidence>
<reference evidence="12 13" key="1">
    <citation type="journal article" date="2019" name="Sci. Rep.">
        <title>Comparative genomics of chytrid fungi reveal insights into the obligate biotrophic and pathogenic lifestyle of Synchytrium endobioticum.</title>
        <authorList>
            <person name="van de Vossenberg B.T.L.H."/>
            <person name="Warris S."/>
            <person name="Nguyen H.D.T."/>
            <person name="van Gent-Pelzer M.P.E."/>
            <person name="Joly D.L."/>
            <person name="van de Geest H.C."/>
            <person name="Bonants P.J.M."/>
            <person name="Smith D.S."/>
            <person name="Levesque C.A."/>
            <person name="van der Lee T.A.J."/>
        </authorList>
    </citation>
    <scope>NUCLEOTIDE SEQUENCE [LARGE SCALE GENOMIC DNA]</scope>
    <source>
        <strain evidence="12 13">CBS 809.83</strain>
    </source>
</reference>
<dbReference type="AlphaFoldDB" id="A0A507DQ67"/>
<dbReference type="Proteomes" id="UP000318582">
    <property type="component" value="Unassembled WGS sequence"/>
</dbReference>
<evidence type="ECO:0000313" key="13">
    <source>
        <dbReference type="Proteomes" id="UP000318582"/>
    </source>
</evidence>
<protein>
    <recommendedName>
        <fullName evidence="14">tRNA 4-demethylwyosine synthase (AdoMet-dependent)</fullName>
    </recommendedName>
</protein>
<evidence type="ECO:0000256" key="8">
    <source>
        <dbReference type="ARBA" id="ARBA00023239"/>
    </source>
</evidence>
<evidence type="ECO:0000256" key="1">
    <source>
        <dbReference type="ARBA" id="ARBA00001966"/>
    </source>
</evidence>
<keyword evidence="5" id="KW-0479">Metal-binding</keyword>
<keyword evidence="2" id="KW-0004">4Fe-4S</keyword>
<dbReference type="InterPro" id="IPR034556">
    <property type="entry name" value="tRNA_wybutosine-synthase"/>
</dbReference>
<dbReference type="GO" id="GO:0051539">
    <property type="term" value="F:4 iron, 4 sulfur cluster binding"/>
    <property type="evidence" value="ECO:0007669"/>
    <property type="project" value="UniProtKB-KW"/>
</dbReference>
<dbReference type="InterPro" id="IPR013785">
    <property type="entry name" value="Aldolase_TIM"/>
</dbReference>
<keyword evidence="8" id="KW-0456">Lyase</keyword>
<dbReference type="CDD" id="cd01335">
    <property type="entry name" value="Radical_SAM"/>
    <property type="match status" value="1"/>
</dbReference>
<keyword evidence="3" id="KW-0949">S-adenosyl-L-methionine</keyword>
<dbReference type="PANTHER" id="PTHR13930:SF0">
    <property type="entry name" value="S-ADENOSYL-L-METHIONINE-DEPENDENT TRNA 4-DEMETHYLWYOSINE SYNTHASE TYW1-RELATED"/>
    <property type="match status" value="1"/>
</dbReference>
<accession>A0A507DQ67</accession>
<evidence type="ECO:0000256" key="3">
    <source>
        <dbReference type="ARBA" id="ARBA00022691"/>
    </source>
</evidence>
<evidence type="ECO:0000256" key="6">
    <source>
        <dbReference type="ARBA" id="ARBA00023004"/>
    </source>
</evidence>
<dbReference type="EMBL" id="QEAQ01000195">
    <property type="protein sequence ID" value="TPX53753.1"/>
    <property type="molecule type" value="Genomic_DNA"/>
</dbReference>
<dbReference type="PANTHER" id="PTHR13930">
    <property type="entry name" value="S-ADENOSYL-L-METHIONINE-DEPENDENT TRNA 4-DEMETHYLWYOSINE SYNTHASE"/>
    <property type="match status" value="1"/>
</dbReference>
<sequence length="289" mass="33089">MAKHYQMIKQLRGVPGVKAERFEEAFTIKHCALSLVGEPIMYPQINEFIEILHSRNVSSFLVTNAQFPDAIQSLQPVTQLYVSIDASNKEDLKKIDRPLFSDYWERFIACLQMLGEKGQRTVYRLTLVKGKNDSLGEYPALIRQGRPSFIEVKGVTYCGFSGASHLTMKNVPYHFEVLDFCEKLCAQLAAEGSGNYAVASVHEHSCSVLIADKDKFFKDGEWWTWIDYNRFFELIREGKPFTSLDYMAKTPDWAVVGDERGGFDPEETRWYRKGKKAAKEEEGEVEPAR</sequence>
<dbReference type="InterPro" id="IPR058240">
    <property type="entry name" value="rSAM_sf"/>
</dbReference>
<keyword evidence="4" id="KW-0819">tRNA processing</keyword>
<dbReference type="STRING" id="109895.A0A507DQ67"/>
<evidence type="ECO:0000256" key="5">
    <source>
        <dbReference type="ARBA" id="ARBA00022723"/>
    </source>
</evidence>
<dbReference type="Pfam" id="PF08608">
    <property type="entry name" value="Wyosine_form"/>
    <property type="match status" value="1"/>
</dbReference>
<organism evidence="12 13">
    <name type="scientific">Powellomyces hirtus</name>
    <dbReference type="NCBI Taxonomy" id="109895"/>
    <lineage>
        <taxon>Eukaryota</taxon>
        <taxon>Fungi</taxon>
        <taxon>Fungi incertae sedis</taxon>
        <taxon>Chytridiomycota</taxon>
        <taxon>Chytridiomycota incertae sedis</taxon>
        <taxon>Chytridiomycetes</taxon>
        <taxon>Spizellomycetales</taxon>
        <taxon>Powellomycetaceae</taxon>
        <taxon>Powellomyces</taxon>
    </lineage>
</organism>
<keyword evidence="7" id="KW-0411">Iron-sulfur</keyword>
<comment type="catalytic activity">
    <reaction evidence="9">
        <text>N(1)-methylguanosine(37) in tRNA(Phe) + pyruvate + S-adenosyl-L-methionine = 4-demethylwyosine(37) in tRNA(Phe) + 5'-deoxyadenosine + L-methionine + CO2 + H2O</text>
        <dbReference type="Rhea" id="RHEA:36347"/>
        <dbReference type="Rhea" id="RHEA-COMP:10164"/>
        <dbReference type="Rhea" id="RHEA-COMP:10165"/>
        <dbReference type="ChEBI" id="CHEBI:15361"/>
        <dbReference type="ChEBI" id="CHEBI:15377"/>
        <dbReference type="ChEBI" id="CHEBI:16526"/>
        <dbReference type="ChEBI" id="CHEBI:17319"/>
        <dbReference type="ChEBI" id="CHEBI:57844"/>
        <dbReference type="ChEBI" id="CHEBI:59789"/>
        <dbReference type="ChEBI" id="CHEBI:64315"/>
        <dbReference type="ChEBI" id="CHEBI:73542"/>
        <dbReference type="EC" id="4.1.3.44"/>
    </reaction>
</comment>
<dbReference type="SUPFAM" id="SSF102114">
    <property type="entry name" value="Radical SAM enzymes"/>
    <property type="match status" value="1"/>
</dbReference>
<keyword evidence="6" id="KW-0408">Iron</keyword>
<dbReference type="Pfam" id="PF04055">
    <property type="entry name" value="Radical_SAM"/>
    <property type="match status" value="1"/>
</dbReference>
<evidence type="ECO:0000256" key="4">
    <source>
        <dbReference type="ARBA" id="ARBA00022694"/>
    </source>
</evidence>
<dbReference type="GO" id="GO:0031591">
    <property type="term" value="P:wybutosine biosynthetic process"/>
    <property type="evidence" value="ECO:0007669"/>
    <property type="project" value="TreeGrafter"/>
</dbReference>
<evidence type="ECO:0000259" key="10">
    <source>
        <dbReference type="Pfam" id="PF04055"/>
    </source>
</evidence>
<dbReference type="InterPro" id="IPR013917">
    <property type="entry name" value="tRNA_wybutosine-synth"/>
</dbReference>
<dbReference type="Gene3D" id="3.20.20.70">
    <property type="entry name" value="Aldolase class I"/>
    <property type="match status" value="1"/>
</dbReference>
<evidence type="ECO:0000256" key="2">
    <source>
        <dbReference type="ARBA" id="ARBA00022485"/>
    </source>
</evidence>
<feature type="domain" description="tRNA wybutosine-synthesis" evidence="11">
    <location>
        <begin position="145"/>
        <end position="211"/>
    </location>
</feature>
<gene>
    <name evidence="12" type="ORF">PhCBS80983_g06183</name>
</gene>
<evidence type="ECO:0000256" key="7">
    <source>
        <dbReference type="ARBA" id="ARBA00023014"/>
    </source>
</evidence>
<comment type="caution">
    <text evidence="12">The sequence shown here is derived from an EMBL/GenBank/DDBJ whole genome shotgun (WGS) entry which is preliminary data.</text>
</comment>
<keyword evidence="13" id="KW-1185">Reference proteome</keyword>
<name>A0A507DQ67_9FUNG</name>
<evidence type="ECO:0000259" key="11">
    <source>
        <dbReference type="Pfam" id="PF08608"/>
    </source>
</evidence>